<dbReference type="Gene3D" id="1.50.10.100">
    <property type="entry name" value="Chondroitin AC/alginate lyase"/>
    <property type="match status" value="1"/>
</dbReference>
<dbReference type="GO" id="GO:0042597">
    <property type="term" value="C:periplasmic space"/>
    <property type="evidence" value="ECO:0007669"/>
    <property type="project" value="InterPro"/>
</dbReference>
<comment type="caution">
    <text evidence="5">The sequence shown here is derived from an EMBL/GenBank/DDBJ whole genome shotgun (WGS) entry which is preliminary data.</text>
</comment>
<evidence type="ECO:0008006" key="6">
    <source>
        <dbReference type="Google" id="ProtNLM"/>
    </source>
</evidence>
<dbReference type="Pfam" id="PF05426">
    <property type="entry name" value="Alginate_lyase"/>
    <property type="match status" value="1"/>
</dbReference>
<dbReference type="Pfam" id="PF14509">
    <property type="entry name" value="GH97_C"/>
    <property type="match status" value="1"/>
</dbReference>
<dbReference type="AlphaFoldDB" id="A0A5J4QZ86"/>
<feature type="domain" description="Alginate lyase" evidence="3">
    <location>
        <begin position="175"/>
        <end position="390"/>
    </location>
</feature>
<dbReference type="PANTHER" id="PTHR35803:SF3">
    <property type="entry name" value="ALPHA-GLUCOSIDASE"/>
    <property type="match status" value="1"/>
</dbReference>
<keyword evidence="2" id="KW-0456">Lyase</keyword>
<evidence type="ECO:0000256" key="2">
    <source>
        <dbReference type="ARBA" id="ARBA00023239"/>
    </source>
</evidence>
<dbReference type="EMBL" id="SNRY01002135">
    <property type="protein sequence ID" value="KAA6326615.1"/>
    <property type="molecule type" value="Genomic_DNA"/>
</dbReference>
<organism evidence="5">
    <name type="scientific">termite gut metagenome</name>
    <dbReference type="NCBI Taxonomy" id="433724"/>
    <lineage>
        <taxon>unclassified sequences</taxon>
        <taxon>metagenomes</taxon>
        <taxon>organismal metagenomes</taxon>
    </lineage>
</organism>
<evidence type="ECO:0000313" key="5">
    <source>
        <dbReference type="EMBL" id="KAA6326615.1"/>
    </source>
</evidence>
<reference evidence="5" key="1">
    <citation type="submission" date="2019-03" db="EMBL/GenBank/DDBJ databases">
        <title>Single cell metagenomics reveals metabolic interactions within the superorganism composed of flagellate Streblomastix strix and complex community of Bacteroidetes bacteria on its surface.</title>
        <authorList>
            <person name="Treitli S.C."/>
            <person name="Kolisko M."/>
            <person name="Husnik F."/>
            <person name="Keeling P."/>
            <person name="Hampl V."/>
        </authorList>
    </citation>
    <scope>NUCLEOTIDE SEQUENCE</scope>
    <source>
        <strain evidence="5">STM</strain>
    </source>
</reference>
<sequence length="470" mass="53562">GIKISDSHDEPELEFFDRVPTVWDDTKVIHGEVGKYITVARRTGSAWFIGTITNDEERKLNIPLDFLTEGQSYLAHIYYDDPNVPTRTKVGIKNIPVTNKSTLEAVLPASGGQAVWLEAQKKFVHPGILHTQADIKRTHKLIDNKTEPAYGSFLLLKEHKCSQPDYRMEGPFRIISRDGEYRHTKSKMEADFSAVYQNALMWTLTGNKAHARKSLEILTAYADSLTMIPETNDAPLLVGLEGLKIIYALEILKYTYPGIKDEDLVPVNRMFTEIFMPVMENFYAARPYTNGNWGSIVTKTYMAAGIYFNNRAMYNKGMDFYLHGHDNGSILHYISGETGQIQESGRDQSHCMLGIGAMATLCEIAWKQGDDLYSALSNRLMKGYEYVAQYNLGYDVLFSVWEDVTGKYCDWKTISDKARGNYMPVFEIAYNHYVRRQGLQMPYTLQVLEKIRPEGFDRDQPAFGSLLFND</sequence>
<keyword evidence="1" id="KW-0732">Signal</keyword>
<dbReference type="InterPro" id="IPR029483">
    <property type="entry name" value="GH97_C"/>
</dbReference>
<dbReference type="InterPro" id="IPR008397">
    <property type="entry name" value="Alginate_lyase_dom"/>
</dbReference>
<dbReference type="SUPFAM" id="SSF48230">
    <property type="entry name" value="Chondroitin AC/alginate lyase"/>
    <property type="match status" value="1"/>
</dbReference>
<gene>
    <name evidence="5" type="ORF">EZS27_024305</name>
</gene>
<dbReference type="Gene3D" id="3.20.20.70">
    <property type="entry name" value="Aldolase class I"/>
    <property type="match status" value="1"/>
</dbReference>
<dbReference type="InterPro" id="IPR052720">
    <property type="entry name" value="Glycosyl_hydrolase_97"/>
</dbReference>
<dbReference type="InterPro" id="IPR013785">
    <property type="entry name" value="Aldolase_TIM"/>
</dbReference>
<feature type="domain" description="Glycosyl-hydrolase 97 C-terminal oligomerisation" evidence="4">
    <location>
        <begin position="22"/>
        <end position="117"/>
    </location>
</feature>
<evidence type="ECO:0000259" key="4">
    <source>
        <dbReference type="Pfam" id="PF14509"/>
    </source>
</evidence>
<feature type="non-terminal residue" evidence="5">
    <location>
        <position position="1"/>
    </location>
</feature>
<dbReference type="GO" id="GO:0016829">
    <property type="term" value="F:lyase activity"/>
    <property type="evidence" value="ECO:0007669"/>
    <property type="project" value="UniProtKB-KW"/>
</dbReference>
<dbReference type="InterPro" id="IPR008929">
    <property type="entry name" value="Chondroitin_lyas"/>
</dbReference>
<evidence type="ECO:0000256" key="1">
    <source>
        <dbReference type="ARBA" id="ARBA00022729"/>
    </source>
</evidence>
<accession>A0A5J4QZ86</accession>
<dbReference type="PANTHER" id="PTHR35803">
    <property type="entry name" value="GLUCAN 1,4-ALPHA-GLUCOSIDASE SUSB-RELATED"/>
    <property type="match status" value="1"/>
</dbReference>
<proteinExistence type="predicted"/>
<evidence type="ECO:0000259" key="3">
    <source>
        <dbReference type="Pfam" id="PF05426"/>
    </source>
</evidence>
<name>A0A5J4QZ86_9ZZZZ</name>
<protein>
    <recommendedName>
        <fullName evidence="6">Glycoside hydrolase family 97 protein</fullName>
    </recommendedName>
</protein>